<dbReference type="Pfam" id="PF03544">
    <property type="entry name" value="TonB_C"/>
    <property type="match status" value="1"/>
</dbReference>
<dbReference type="KEGG" id="meiy:MIN45_P2153"/>
<dbReference type="GO" id="GO:0005886">
    <property type="term" value="C:plasma membrane"/>
    <property type="evidence" value="ECO:0007669"/>
    <property type="project" value="UniProtKB-SubCell"/>
</dbReference>
<keyword evidence="14" id="KW-1185">Reference proteome</keyword>
<evidence type="ECO:0000256" key="9">
    <source>
        <dbReference type="ARBA" id="ARBA00023136"/>
    </source>
</evidence>
<feature type="region of interest" description="Disordered" evidence="11">
    <location>
        <begin position="54"/>
        <end position="87"/>
    </location>
</feature>
<feature type="compositionally biased region" description="Pro residues" evidence="11">
    <location>
        <begin position="56"/>
        <end position="68"/>
    </location>
</feature>
<evidence type="ECO:0000256" key="1">
    <source>
        <dbReference type="ARBA" id="ARBA00004383"/>
    </source>
</evidence>
<dbReference type="GO" id="GO:0015031">
    <property type="term" value="P:protein transport"/>
    <property type="evidence" value="ECO:0007669"/>
    <property type="project" value="UniProtKB-UniRule"/>
</dbReference>
<evidence type="ECO:0000256" key="3">
    <source>
        <dbReference type="ARBA" id="ARBA00022448"/>
    </source>
</evidence>
<dbReference type="GO" id="GO:0055085">
    <property type="term" value="P:transmembrane transport"/>
    <property type="evidence" value="ECO:0007669"/>
    <property type="project" value="InterPro"/>
</dbReference>
<evidence type="ECO:0000259" key="12">
    <source>
        <dbReference type="PROSITE" id="PS52015"/>
    </source>
</evidence>
<comment type="subcellular location">
    <subcellularLocation>
        <location evidence="1 10">Cell inner membrane</location>
        <topology evidence="1 10">Single-pass membrane protein</topology>
        <orientation evidence="1 10">Periplasmic side</orientation>
    </subcellularLocation>
</comment>
<dbReference type="EMBL" id="AP024718">
    <property type="protein sequence ID" value="BCX89780.1"/>
    <property type="molecule type" value="Genomic_DNA"/>
</dbReference>
<evidence type="ECO:0000256" key="4">
    <source>
        <dbReference type="ARBA" id="ARBA00022475"/>
    </source>
</evidence>
<feature type="domain" description="TonB C-terminal" evidence="12">
    <location>
        <begin position="123"/>
        <end position="214"/>
    </location>
</feature>
<evidence type="ECO:0000256" key="10">
    <source>
        <dbReference type="RuleBase" id="RU362123"/>
    </source>
</evidence>
<dbReference type="RefSeq" id="WP_286292321.1">
    <property type="nucleotide sequence ID" value="NZ_AP024718.1"/>
</dbReference>
<protein>
    <recommendedName>
        <fullName evidence="10">Protein TonB</fullName>
    </recommendedName>
</protein>
<keyword evidence="7 10" id="KW-0653">Protein transport</keyword>
<dbReference type="GO" id="GO:0030288">
    <property type="term" value="C:outer membrane-bounded periplasmic space"/>
    <property type="evidence" value="ECO:0007669"/>
    <property type="project" value="InterPro"/>
</dbReference>
<evidence type="ECO:0000256" key="7">
    <source>
        <dbReference type="ARBA" id="ARBA00022927"/>
    </source>
</evidence>
<evidence type="ECO:0000256" key="6">
    <source>
        <dbReference type="ARBA" id="ARBA00022692"/>
    </source>
</evidence>
<dbReference type="InterPro" id="IPR006260">
    <property type="entry name" value="TonB/TolA_C"/>
</dbReference>
<gene>
    <name evidence="13" type="ORF">MIN45_P2153</name>
</gene>
<proteinExistence type="inferred from homology"/>
<dbReference type="PRINTS" id="PR01374">
    <property type="entry name" value="TONBPROTEIN"/>
</dbReference>
<sequence length="214" mass="23907">MTPSPYHLWLPALLLGAAITLGLFWLMALMVQGGQLDLQKTEARRLVDFIRLKQMPKPPPPIQRPPPKPPEKEPPPPQPQLATPRPVANVTPDIDIPALDVPLSSRLQESLLAGIDVGKPAPKAASQVIPLVRIPPRYPMRARMRRIEGWVKLEFTITPEGTVTDVKVVEAHPRGVFERAAIEAISRWKFKPLIVDGRPTAQRAVQVLEFKLRK</sequence>
<dbReference type="InterPro" id="IPR003538">
    <property type="entry name" value="TonB"/>
</dbReference>
<keyword evidence="9 10" id="KW-0472">Membrane</keyword>
<comment type="function">
    <text evidence="10">Interacts with outer membrane receptor proteins that carry out high-affinity binding and energy dependent uptake into the periplasmic space of specific substrates. It could act to transduce energy from the cytoplasmic membrane to specific energy-requiring processes in the outer membrane, resulting in the release into the periplasm of ligands bound by these outer membrane proteins.</text>
</comment>
<evidence type="ECO:0000256" key="2">
    <source>
        <dbReference type="ARBA" id="ARBA00006555"/>
    </source>
</evidence>
<dbReference type="AlphaFoldDB" id="A0AAU9C110"/>
<dbReference type="GO" id="GO:0015891">
    <property type="term" value="P:siderophore transport"/>
    <property type="evidence" value="ECO:0007669"/>
    <property type="project" value="InterPro"/>
</dbReference>
<evidence type="ECO:0000313" key="13">
    <source>
        <dbReference type="EMBL" id="BCX89780.1"/>
    </source>
</evidence>
<evidence type="ECO:0000256" key="5">
    <source>
        <dbReference type="ARBA" id="ARBA00022519"/>
    </source>
</evidence>
<keyword evidence="4 10" id="KW-1003">Cell membrane</keyword>
<feature type="transmembrane region" description="Helical" evidence="10">
    <location>
        <begin position="6"/>
        <end position="31"/>
    </location>
</feature>
<dbReference type="SUPFAM" id="SSF74653">
    <property type="entry name" value="TolA/TonB C-terminal domain"/>
    <property type="match status" value="1"/>
</dbReference>
<keyword evidence="6 10" id="KW-0812">Transmembrane</keyword>
<dbReference type="NCBIfam" id="TIGR01352">
    <property type="entry name" value="tonB_Cterm"/>
    <property type="match status" value="1"/>
</dbReference>
<dbReference type="Gene3D" id="3.30.2420.10">
    <property type="entry name" value="TonB"/>
    <property type="match status" value="1"/>
</dbReference>
<dbReference type="PANTHER" id="PTHR33446:SF14">
    <property type="entry name" value="PROTEIN TONB"/>
    <property type="match status" value="1"/>
</dbReference>
<dbReference type="PANTHER" id="PTHR33446">
    <property type="entry name" value="PROTEIN TONB-RELATED"/>
    <property type="match status" value="1"/>
</dbReference>
<evidence type="ECO:0000256" key="8">
    <source>
        <dbReference type="ARBA" id="ARBA00022989"/>
    </source>
</evidence>
<dbReference type="GO" id="GO:0031992">
    <property type="term" value="F:energy transducer activity"/>
    <property type="evidence" value="ECO:0007669"/>
    <property type="project" value="InterPro"/>
</dbReference>
<keyword evidence="5 10" id="KW-0997">Cell inner membrane</keyword>
<accession>A0AAU9C110</accession>
<evidence type="ECO:0000256" key="11">
    <source>
        <dbReference type="SAM" id="MobiDB-lite"/>
    </source>
</evidence>
<dbReference type="InterPro" id="IPR051045">
    <property type="entry name" value="TonB-dependent_transducer"/>
</dbReference>
<name>A0AAU9C110_9GAMM</name>
<evidence type="ECO:0000313" key="14">
    <source>
        <dbReference type="Proteomes" id="UP001321450"/>
    </source>
</evidence>
<dbReference type="PROSITE" id="PS52015">
    <property type="entry name" value="TONB_CTD"/>
    <property type="match status" value="1"/>
</dbReference>
<dbReference type="InterPro" id="IPR037682">
    <property type="entry name" value="TonB_C"/>
</dbReference>
<keyword evidence="8 10" id="KW-1133">Transmembrane helix</keyword>
<keyword evidence="3 10" id="KW-0813">Transport</keyword>
<keyword evidence="10" id="KW-0735">Signal-anchor</keyword>
<reference evidence="14" key="1">
    <citation type="journal article" date="2024" name="Int. J. Syst. Evol. Microbiol.">
        <title>Methylomarinovum tepidoasis sp. nov., a moderately thermophilic methanotroph of the family Methylothermaceae isolated from a deep-sea hydrothermal field.</title>
        <authorList>
            <person name="Hirayama H."/>
            <person name="Takaki Y."/>
            <person name="Abe M."/>
            <person name="Miyazaki M."/>
            <person name="Uematsu K."/>
            <person name="Matsui Y."/>
            <person name="Takai K."/>
        </authorList>
    </citation>
    <scope>NUCLEOTIDE SEQUENCE [LARGE SCALE GENOMIC DNA]</scope>
    <source>
        <strain evidence="14">IN45</strain>
    </source>
</reference>
<dbReference type="Proteomes" id="UP001321450">
    <property type="component" value="Chromosome"/>
</dbReference>
<comment type="similarity">
    <text evidence="2 10">Belongs to the TonB family.</text>
</comment>
<organism evidence="13 14">
    <name type="scientific">Methylomarinovum tepidoasis</name>
    <dbReference type="NCBI Taxonomy" id="2840183"/>
    <lineage>
        <taxon>Bacteria</taxon>
        <taxon>Pseudomonadati</taxon>
        <taxon>Pseudomonadota</taxon>
        <taxon>Gammaproteobacteria</taxon>
        <taxon>Methylococcales</taxon>
        <taxon>Methylothermaceae</taxon>
        <taxon>Methylomarinovum</taxon>
    </lineage>
</organism>